<proteinExistence type="predicted"/>
<evidence type="ECO:0000313" key="1">
    <source>
        <dbReference type="EMBL" id="PSR79606.1"/>
    </source>
</evidence>
<keyword evidence="2" id="KW-1185">Reference proteome</keyword>
<accession>A0A2R6NXV6</accession>
<gene>
    <name evidence="1" type="ORF">PHLCEN_2v6907</name>
</gene>
<reference evidence="1 2" key="1">
    <citation type="submission" date="2018-02" db="EMBL/GenBank/DDBJ databases">
        <title>Genome sequence of the basidiomycete white-rot fungus Phlebia centrifuga.</title>
        <authorList>
            <person name="Granchi Z."/>
            <person name="Peng M."/>
            <person name="de Vries R.P."/>
            <person name="Hilden K."/>
            <person name="Makela M.R."/>
            <person name="Grigoriev I."/>
            <person name="Riley R."/>
        </authorList>
    </citation>
    <scope>NUCLEOTIDE SEQUENCE [LARGE SCALE GENOMIC DNA]</scope>
    <source>
        <strain evidence="1 2">FBCC195</strain>
    </source>
</reference>
<comment type="caution">
    <text evidence="1">The sequence shown here is derived from an EMBL/GenBank/DDBJ whole genome shotgun (WGS) entry which is preliminary data.</text>
</comment>
<dbReference type="Proteomes" id="UP000186601">
    <property type="component" value="Unassembled WGS sequence"/>
</dbReference>
<sequence>MYALLGRGALEVIAVAFGQEDEEDVQTDESGGYPRETVEHFPIPVSWSGKAPVRGG</sequence>
<protein>
    <submittedName>
        <fullName evidence="1">Uncharacterized protein</fullName>
    </submittedName>
</protein>
<name>A0A2R6NXV6_9APHY</name>
<evidence type="ECO:0000313" key="2">
    <source>
        <dbReference type="Proteomes" id="UP000186601"/>
    </source>
</evidence>
<dbReference type="EMBL" id="MLYV02000690">
    <property type="protein sequence ID" value="PSR79606.1"/>
    <property type="molecule type" value="Genomic_DNA"/>
</dbReference>
<dbReference type="AlphaFoldDB" id="A0A2R6NXV6"/>
<organism evidence="1 2">
    <name type="scientific">Hermanssonia centrifuga</name>
    <dbReference type="NCBI Taxonomy" id="98765"/>
    <lineage>
        <taxon>Eukaryota</taxon>
        <taxon>Fungi</taxon>
        <taxon>Dikarya</taxon>
        <taxon>Basidiomycota</taxon>
        <taxon>Agaricomycotina</taxon>
        <taxon>Agaricomycetes</taxon>
        <taxon>Polyporales</taxon>
        <taxon>Meruliaceae</taxon>
        <taxon>Hermanssonia</taxon>
    </lineage>
</organism>